<sequence>MIEASGLTMVYGPVVAVKDVSFVVRPGEIMGLLGPNGAGKTTILKILATQIVPTAGEAKIAGIKVLEDPIRARERLGFLPENAPLYDQMEVREYLSFVAEARLDPEKRAERLAWVKETCGLEEVWYVPIGELSKGFKQRVGLAQALIHDPPCLILDEPTTGLDPLQIVEIRRLIKELSREKAIIFSTHILQEVEALADWVSIINEGRLVAQGKLATLAEQAFPETRLYLRTDKPFDEALARIAGLRFERLEAEDGYAYRLYFRGHKEPALTEAACAAGVTILALERESEDLEQIFLSLIARKEGTDAGA</sequence>
<proteinExistence type="inferred from homology"/>
<dbReference type="PANTHER" id="PTHR43335:SF4">
    <property type="entry name" value="ABC TRANSPORTER, ATP-BINDING PROTEIN"/>
    <property type="match status" value="1"/>
</dbReference>
<dbReference type="Proteomes" id="UP000886101">
    <property type="component" value="Unassembled WGS sequence"/>
</dbReference>
<dbReference type="PANTHER" id="PTHR43335">
    <property type="entry name" value="ABC TRANSPORTER, ATP-BINDING PROTEIN"/>
    <property type="match status" value="1"/>
</dbReference>
<dbReference type="InterPro" id="IPR003439">
    <property type="entry name" value="ABC_transporter-like_ATP-bd"/>
</dbReference>
<keyword evidence="3" id="KW-0547">Nucleotide-binding</keyword>
<dbReference type="InterPro" id="IPR003593">
    <property type="entry name" value="AAA+_ATPase"/>
</dbReference>
<accession>A0A7V5P133</accession>
<feature type="domain" description="ABC transporter" evidence="5">
    <location>
        <begin position="2"/>
        <end position="230"/>
    </location>
</feature>
<comment type="caution">
    <text evidence="6">The sequence shown here is derived from an EMBL/GenBank/DDBJ whole genome shotgun (WGS) entry which is preliminary data.</text>
</comment>
<dbReference type="GO" id="GO:0016887">
    <property type="term" value="F:ATP hydrolysis activity"/>
    <property type="evidence" value="ECO:0007669"/>
    <property type="project" value="InterPro"/>
</dbReference>
<dbReference type="GO" id="GO:0005524">
    <property type="term" value="F:ATP binding"/>
    <property type="evidence" value="ECO:0007669"/>
    <property type="project" value="UniProtKB-KW"/>
</dbReference>
<dbReference type="EMBL" id="DROK01000227">
    <property type="protein sequence ID" value="HHI97718.1"/>
    <property type="molecule type" value="Genomic_DNA"/>
</dbReference>
<dbReference type="AlphaFoldDB" id="A0A7V5P133"/>
<organism evidence="6">
    <name type="scientific">Thermodesulfatator atlanticus</name>
    <dbReference type="NCBI Taxonomy" id="501497"/>
    <lineage>
        <taxon>Bacteria</taxon>
        <taxon>Pseudomonadati</taxon>
        <taxon>Thermodesulfobacteriota</taxon>
        <taxon>Thermodesulfobacteria</taxon>
        <taxon>Thermodesulfobacteriales</taxon>
        <taxon>Thermodesulfatatoraceae</taxon>
        <taxon>Thermodesulfatator</taxon>
    </lineage>
</organism>
<dbReference type="PROSITE" id="PS50893">
    <property type="entry name" value="ABC_TRANSPORTER_2"/>
    <property type="match status" value="1"/>
</dbReference>
<dbReference type="InterPro" id="IPR027417">
    <property type="entry name" value="P-loop_NTPase"/>
</dbReference>
<keyword evidence="4 6" id="KW-0067">ATP-binding</keyword>
<keyword evidence="2" id="KW-0813">Transport</keyword>
<dbReference type="SMART" id="SM00382">
    <property type="entry name" value="AAA"/>
    <property type="match status" value="1"/>
</dbReference>
<dbReference type="Gene3D" id="3.40.50.300">
    <property type="entry name" value="P-loop containing nucleotide triphosphate hydrolases"/>
    <property type="match status" value="1"/>
</dbReference>
<gene>
    <name evidence="6" type="ORF">ENJ96_07675</name>
</gene>
<reference evidence="6" key="1">
    <citation type="journal article" date="2020" name="mSystems">
        <title>Genome- and Community-Level Interaction Insights into Carbon Utilization and Element Cycling Functions of Hydrothermarchaeota in Hydrothermal Sediment.</title>
        <authorList>
            <person name="Zhou Z."/>
            <person name="Liu Y."/>
            <person name="Xu W."/>
            <person name="Pan J."/>
            <person name="Luo Z.H."/>
            <person name="Li M."/>
        </authorList>
    </citation>
    <scope>NUCLEOTIDE SEQUENCE [LARGE SCALE GENOMIC DNA]</scope>
    <source>
        <strain evidence="6">HyVt-533</strain>
    </source>
</reference>
<dbReference type="SUPFAM" id="SSF52540">
    <property type="entry name" value="P-loop containing nucleoside triphosphate hydrolases"/>
    <property type="match status" value="1"/>
</dbReference>
<evidence type="ECO:0000259" key="5">
    <source>
        <dbReference type="PROSITE" id="PS50893"/>
    </source>
</evidence>
<evidence type="ECO:0000256" key="2">
    <source>
        <dbReference type="ARBA" id="ARBA00022448"/>
    </source>
</evidence>
<dbReference type="Pfam" id="PF00005">
    <property type="entry name" value="ABC_tran"/>
    <property type="match status" value="1"/>
</dbReference>
<evidence type="ECO:0000256" key="1">
    <source>
        <dbReference type="ARBA" id="ARBA00005417"/>
    </source>
</evidence>
<protein>
    <submittedName>
        <fullName evidence="6">ABC transporter ATP-binding protein</fullName>
    </submittedName>
</protein>
<name>A0A7V5P133_9BACT</name>
<evidence type="ECO:0000313" key="6">
    <source>
        <dbReference type="EMBL" id="HHI97718.1"/>
    </source>
</evidence>
<dbReference type="CDD" id="cd03230">
    <property type="entry name" value="ABC_DR_subfamily_A"/>
    <property type="match status" value="1"/>
</dbReference>
<evidence type="ECO:0000256" key="4">
    <source>
        <dbReference type="ARBA" id="ARBA00022840"/>
    </source>
</evidence>
<comment type="similarity">
    <text evidence="1">Belongs to the ABC transporter superfamily.</text>
</comment>
<evidence type="ECO:0000256" key="3">
    <source>
        <dbReference type="ARBA" id="ARBA00022741"/>
    </source>
</evidence>